<dbReference type="PANTHER" id="PTHR43667:SF2">
    <property type="entry name" value="FATTY ACID C-METHYL TRANSFERASE"/>
    <property type="match status" value="1"/>
</dbReference>
<evidence type="ECO:0000256" key="1">
    <source>
        <dbReference type="ARBA" id="ARBA00010815"/>
    </source>
</evidence>
<dbReference type="CDD" id="cd02440">
    <property type="entry name" value="AdoMet_MTases"/>
    <property type="match status" value="1"/>
</dbReference>
<dbReference type="GO" id="GO:0008168">
    <property type="term" value="F:methyltransferase activity"/>
    <property type="evidence" value="ECO:0007669"/>
    <property type="project" value="UniProtKB-KW"/>
</dbReference>
<name>A0A510I7S7_9VIBR</name>
<keyword evidence="4" id="KW-0949">S-adenosyl-L-methionine</keyword>
<keyword evidence="3" id="KW-0808">Transferase</keyword>
<dbReference type="Pfam" id="PF02353">
    <property type="entry name" value="CMAS"/>
    <property type="match status" value="1"/>
</dbReference>
<evidence type="ECO:0000313" key="8">
    <source>
        <dbReference type="Proteomes" id="UP000315115"/>
    </source>
</evidence>
<proteinExistence type="inferred from homology"/>
<dbReference type="InterPro" id="IPR050723">
    <property type="entry name" value="CFA/CMAS"/>
</dbReference>
<evidence type="ECO:0000256" key="2">
    <source>
        <dbReference type="ARBA" id="ARBA00022603"/>
    </source>
</evidence>
<dbReference type="RefSeq" id="WP_143692702.1">
    <property type="nucleotide sequence ID" value="NZ_AP019798.1"/>
</dbReference>
<evidence type="ECO:0000256" key="4">
    <source>
        <dbReference type="ARBA" id="ARBA00022691"/>
    </source>
</evidence>
<dbReference type="Gene3D" id="3.40.50.150">
    <property type="entry name" value="Vaccinia Virus protein VP39"/>
    <property type="match status" value="1"/>
</dbReference>
<protein>
    <submittedName>
        <fullName evidence="7">Cyclopropane-fatty-acyl-phospholipid synthase</fullName>
    </submittedName>
</protein>
<evidence type="ECO:0000313" key="7">
    <source>
        <dbReference type="EMBL" id="BBL89268.1"/>
    </source>
</evidence>
<evidence type="ECO:0000256" key="3">
    <source>
        <dbReference type="ARBA" id="ARBA00022679"/>
    </source>
</evidence>
<dbReference type="AlphaFoldDB" id="A0A510I7S7"/>
<dbReference type="SUPFAM" id="SSF53335">
    <property type="entry name" value="S-adenosyl-L-methionine-dependent methyltransferases"/>
    <property type="match status" value="1"/>
</dbReference>
<reference evidence="8" key="1">
    <citation type="submission" date="2019-07" db="EMBL/GenBank/DDBJ databases">
        <title>Complete Genome Sequences of Vibrion rotiferianus strain AM7.</title>
        <authorList>
            <person name="Miyazaki K."/>
            <person name="Wiseschart A."/>
            <person name="Pootanakit K."/>
            <person name="Ishimori K."/>
            <person name="Kitahara K."/>
        </authorList>
    </citation>
    <scope>NUCLEOTIDE SEQUENCE [LARGE SCALE GENOMIC DNA]</scope>
    <source>
        <strain evidence="8">AM7</strain>
    </source>
</reference>
<dbReference type="PANTHER" id="PTHR43667">
    <property type="entry name" value="CYCLOPROPANE-FATTY-ACYL-PHOSPHOLIPID SYNTHASE"/>
    <property type="match status" value="1"/>
</dbReference>
<keyword evidence="2" id="KW-0489">Methyltransferase</keyword>
<dbReference type="EMBL" id="AP019798">
    <property type="protein sequence ID" value="BBL89268.1"/>
    <property type="molecule type" value="Genomic_DNA"/>
</dbReference>
<accession>A0A510I7S7</accession>
<sequence length="418" mass="47867">MLNTTSMAMPRELTTTQKAARGVLFQCLQKMEIGCLTVIESFKTETTERSERFSTPNGEYNGEPVVATIEVKHPGFYSRILQGGSIAAGEAYMDGWWDSPDLTALMKLMALNMRALDKLEEQGSWLTRLLYKFSHWTNRNSQENSRKNIHAHYDLGNNLYEAFLDTNMLYSSALYNEVGDSLEQAQINKMDRLCQQLELKASDHVIEIGTGWGAMAIYMAEQYGCQVTTTTISEEQHAYAEQKIKERGLEGKITLLKEDYRNLTGTYDKLVSIEMIEAVGKQFLPSYIKKCESLLKSGGLMAIQAITIADQRYDYYSNNVDFIQKYIFPGGFLPSVTSLTQATTKHSDLVTRDLFDIGLDYAKTLNEWHHRFNQSEHDVRAFGYDDRFVRMWRYYLSYCEGGFLARTISAVHMTFQRP</sequence>
<organism evidence="7 8">
    <name type="scientific">Vibrio rotiferianus</name>
    <dbReference type="NCBI Taxonomy" id="190895"/>
    <lineage>
        <taxon>Bacteria</taxon>
        <taxon>Pseudomonadati</taxon>
        <taxon>Pseudomonadota</taxon>
        <taxon>Gammaproteobacteria</taxon>
        <taxon>Vibrionales</taxon>
        <taxon>Vibrionaceae</taxon>
        <taxon>Vibrio</taxon>
    </lineage>
</organism>
<evidence type="ECO:0000256" key="5">
    <source>
        <dbReference type="ARBA" id="ARBA00023098"/>
    </source>
</evidence>
<comment type="similarity">
    <text evidence="1">Belongs to the CFA/CMAS family.</text>
</comment>
<dbReference type="PIRSF" id="PIRSF003085">
    <property type="entry name" value="CMAS"/>
    <property type="match status" value="1"/>
</dbReference>
<dbReference type="Proteomes" id="UP000315115">
    <property type="component" value="Chromosome 1"/>
</dbReference>
<dbReference type="InterPro" id="IPR029063">
    <property type="entry name" value="SAM-dependent_MTases_sf"/>
</dbReference>
<dbReference type="InterPro" id="IPR003333">
    <property type="entry name" value="CMAS"/>
</dbReference>
<keyword evidence="5" id="KW-0443">Lipid metabolism</keyword>
<evidence type="ECO:0000256" key="6">
    <source>
        <dbReference type="PIRSR" id="PIRSR003085-1"/>
    </source>
</evidence>
<dbReference type="GO" id="GO:0008610">
    <property type="term" value="P:lipid biosynthetic process"/>
    <property type="evidence" value="ECO:0007669"/>
    <property type="project" value="InterPro"/>
</dbReference>
<gene>
    <name evidence="7" type="ORF">VroAM7_19210</name>
</gene>
<feature type="active site" evidence="6">
    <location>
        <position position="399"/>
    </location>
</feature>
<dbReference type="GO" id="GO:0032259">
    <property type="term" value="P:methylation"/>
    <property type="evidence" value="ECO:0007669"/>
    <property type="project" value="UniProtKB-KW"/>
</dbReference>